<name>S7MQ29_MYOBR</name>
<dbReference type="PROSITE" id="PS51717">
    <property type="entry name" value="G_VLIG"/>
    <property type="match status" value="1"/>
</dbReference>
<reference evidence="2 3" key="1">
    <citation type="journal article" date="2013" name="Nat. Commun.">
        <title>Genome analysis reveals insights into physiology and longevity of the Brandt's bat Myotis brandtii.</title>
        <authorList>
            <person name="Seim I."/>
            <person name="Fang X."/>
            <person name="Xiong Z."/>
            <person name="Lobanov A.V."/>
            <person name="Huang Z."/>
            <person name="Ma S."/>
            <person name="Feng Y."/>
            <person name="Turanov A.A."/>
            <person name="Zhu Y."/>
            <person name="Lenz T.L."/>
            <person name="Gerashchenko M.V."/>
            <person name="Fan D."/>
            <person name="Hee Yim S."/>
            <person name="Yao X."/>
            <person name="Jordan D."/>
            <person name="Xiong Y."/>
            <person name="Ma Y."/>
            <person name="Lyapunov A.N."/>
            <person name="Chen G."/>
            <person name="Kulakova O.I."/>
            <person name="Sun Y."/>
            <person name="Lee S.G."/>
            <person name="Bronson R.T."/>
            <person name="Moskalev A.A."/>
            <person name="Sunyaev S.R."/>
            <person name="Zhang G."/>
            <person name="Krogh A."/>
            <person name="Wang J."/>
            <person name="Gladyshev V.N."/>
        </authorList>
    </citation>
    <scope>NUCLEOTIDE SEQUENCE [LARGE SCALE GENOMIC DNA]</scope>
</reference>
<dbReference type="GO" id="GO:0005525">
    <property type="term" value="F:GTP binding"/>
    <property type="evidence" value="ECO:0007669"/>
    <property type="project" value="InterPro"/>
</dbReference>
<evidence type="ECO:0000313" key="3">
    <source>
        <dbReference type="Proteomes" id="UP000052978"/>
    </source>
</evidence>
<dbReference type="PANTHER" id="PTHR22796">
    <property type="entry name" value="URG4-RELATED"/>
    <property type="match status" value="1"/>
</dbReference>
<dbReference type="Pfam" id="PF25683">
    <property type="entry name" value="URGCP_GTPase"/>
    <property type="match status" value="1"/>
</dbReference>
<evidence type="ECO:0000259" key="1">
    <source>
        <dbReference type="PROSITE" id="PS51717"/>
    </source>
</evidence>
<accession>S7MQ29</accession>
<dbReference type="AlphaFoldDB" id="S7MQ29"/>
<dbReference type="SUPFAM" id="SSF52540">
    <property type="entry name" value="P-loop containing nucleoside triphosphate hydrolases"/>
    <property type="match status" value="1"/>
</dbReference>
<dbReference type="PANTHER" id="PTHR22796:SF6">
    <property type="entry name" value="INTERFERON-INDUCED VERY LARGE GTPASE 1-RELATED"/>
    <property type="match status" value="1"/>
</dbReference>
<dbReference type="eggNOG" id="ENOG502QVVR">
    <property type="taxonomic scope" value="Eukaryota"/>
</dbReference>
<dbReference type="EMBL" id="KE161802">
    <property type="protein sequence ID" value="EPQ05525.1"/>
    <property type="molecule type" value="Genomic_DNA"/>
</dbReference>
<proteinExistence type="predicted"/>
<keyword evidence="3" id="KW-1185">Reference proteome</keyword>
<evidence type="ECO:0000313" key="2">
    <source>
        <dbReference type="EMBL" id="EPQ05525.1"/>
    </source>
</evidence>
<sequence>MLRGVGLSVEYWLPKLQEQLGVTCAQALQHVEEKDLQKLKSQAQHPWEKKALEKLLNSNSLSKLQESQWVFQSKSVQEHINISQFSELIRSLKKIQNDLMEAMAKSKSEETVVEAQRKATYEVSLSLRYFLNYLQEKEQPDTQLLLLSIAAGAGYHVVNKHFQYLLGCEELNFLLHEVQTAQDKYQELNNICTYRAQAFLVITGLTATIRVTAVSPKEKTQRLTLINQHMGQFLSKEVVHVLSKHGAHKNWENLEKDLRLLINGNYDATISSLQMDEISKNLQSIFHERKQPHEPHDDDNINGEVIKNTAFLELLQHLGLEQFYPKKMSRTNFHLINKTSVYNSKPCSESELHQYFLQKLQVLDYELRYLLFRDDGDTQNQVNPSALNKDNEAFNPYKYLFEDRDTPISPSPSKHRPHIHPMDIQMAILHCADDFARHQIRRSWQEARKSPREEKINYKNKQMCQVSTPIVSFIRVGNGFSASKSQIMNCLLSKRKHDVFFHRHCRGSTKDCLLMGGVVEICWFCPGGEDEDRFDNCVTFTNLHGDAKEHKKQLTFLQEVSSLIVVLMSTSDDNKENQKIIHDLSQSPRPLICLVDNKDKNVDNNSSQKVVIGIRDRNEAELTEELVTTIRRLLELLDNALSLEDCTPIARKQGFLIDEDQRNCKEAKEKAEIAANLLISGAPIELMDGDTSYVPVKWVGAVFDKVSEKLENKRLFVLSILGLQSSGKSTLLNALFGLQFTVSAGRCTRGAYMQLLKVEDTFTEELGFDFVLVVDTEGLRAPELSNKSKNRDNELATFVIGLGNLTLINIFGENPSEMQDILQIVVQAFMRMKQVKISPSCIFIHQNVGEVTAKDQTMEGRRRLEQRLDEMATIAAEQEQCSDVTRFAIRESTAIAKDKSSTVSGWLDLFCDHLGSKLNFPRKDLISIEHQEINDIEFLKKAMSEALDDLMTVVEKTRFSMPEEDMVPEIQNMLSEHLCGCWKQCPFCGAICTNTIPNHDGDHSVPFHRPKAVNGGQWVNTDHFNIDCCTSLVASNHSFVLNGRDIPFKTYRQAGGEFAKWSITPDTSTQPYWKWFVCHFRSNLEGKYEKQFTDKGKIPDAWTKITKQNVLDDLKQQ</sequence>
<organism evidence="2 3">
    <name type="scientific">Myotis brandtii</name>
    <name type="common">Brandt's bat</name>
    <dbReference type="NCBI Taxonomy" id="109478"/>
    <lineage>
        <taxon>Eukaryota</taxon>
        <taxon>Metazoa</taxon>
        <taxon>Chordata</taxon>
        <taxon>Craniata</taxon>
        <taxon>Vertebrata</taxon>
        <taxon>Euteleostomi</taxon>
        <taxon>Mammalia</taxon>
        <taxon>Eutheria</taxon>
        <taxon>Laurasiatheria</taxon>
        <taxon>Chiroptera</taxon>
        <taxon>Yangochiroptera</taxon>
        <taxon>Vespertilionidae</taxon>
        <taxon>Myotis</taxon>
    </lineage>
</organism>
<dbReference type="InterPro" id="IPR027417">
    <property type="entry name" value="P-loop_NTPase"/>
</dbReference>
<dbReference type="Gene3D" id="3.40.50.300">
    <property type="entry name" value="P-loop containing nucleotide triphosphate hydrolases"/>
    <property type="match status" value="1"/>
</dbReference>
<protein>
    <submittedName>
        <fullName evidence="2">Interferon-induced very large GTPase 1</fullName>
    </submittedName>
</protein>
<feature type="domain" description="VLIG-type G" evidence="1">
    <location>
        <begin position="712"/>
        <end position="982"/>
    </location>
</feature>
<gene>
    <name evidence="2" type="ORF">D623_10001094</name>
</gene>
<dbReference type="Proteomes" id="UP000052978">
    <property type="component" value="Unassembled WGS sequence"/>
</dbReference>
<dbReference type="InterPro" id="IPR030383">
    <property type="entry name" value="G_VLIG_dom"/>
</dbReference>